<gene>
    <name evidence="1" type="ORF">RT717_25360</name>
</gene>
<dbReference type="PROSITE" id="PS51257">
    <property type="entry name" value="PROKAR_LIPOPROTEIN"/>
    <property type="match status" value="1"/>
</dbReference>
<name>A0ABZ0IN00_9BACT</name>
<keyword evidence="2" id="KW-1185">Reference proteome</keyword>
<evidence type="ECO:0008006" key="3">
    <source>
        <dbReference type="Google" id="ProtNLM"/>
    </source>
</evidence>
<accession>A0ABZ0IN00</accession>
<evidence type="ECO:0000313" key="2">
    <source>
        <dbReference type="Proteomes" id="UP001302349"/>
    </source>
</evidence>
<organism evidence="1 2">
    <name type="scientific">Imperialibacter roseus</name>
    <dbReference type="NCBI Taxonomy" id="1324217"/>
    <lineage>
        <taxon>Bacteria</taxon>
        <taxon>Pseudomonadati</taxon>
        <taxon>Bacteroidota</taxon>
        <taxon>Cytophagia</taxon>
        <taxon>Cytophagales</taxon>
        <taxon>Flammeovirgaceae</taxon>
        <taxon>Imperialibacter</taxon>
    </lineage>
</organism>
<protein>
    <recommendedName>
        <fullName evidence="3">Lipoprotein</fullName>
    </recommendedName>
</protein>
<sequence>MKNLTVMLISSLLLATSCGNKDEGEPVEWILFFAFTGEAGNDFFDENSHYHPDSVKVIFNGQSMAFDDYKTLNGLHVFGLGPWGAEPNSPANNYFDFGNGDVDTLHYQWEPGTVKLRSDNFHEMEVVRLFYNDSLVLTWEPKANPDIVSEIIRRNTRSMVSPSPDNPVVISFVKRENPDEIN</sequence>
<dbReference type="EMBL" id="CP136051">
    <property type="protein sequence ID" value="WOK06408.1"/>
    <property type="molecule type" value="Genomic_DNA"/>
</dbReference>
<dbReference type="RefSeq" id="WP_317489132.1">
    <property type="nucleotide sequence ID" value="NZ_CP136051.1"/>
</dbReference>
<evidence type="ECO:0000313" key="1">
    <source>
        <dbReference type="EMBL" id="WOK06408.1"/>
    </source>
</evidence>
<reference evidence="1 2" key="1">
    <citation type="journal article" date="2023" name="Microbiol. Resour. Announc.">
        <title>Complete Genome Sequence of Imperialibacter roseus strain P4T.</title>
        <authorList>
            <person name="Tizabi D.R."/>
            <person name="Bachvaroff T."/>
            <person name="Hill R.T."/>
        </authorList>
    </citation>
    <scope>NUCLEOTIDE SEQUENCE [LARGE SCALE GENOMIC DNA]</scope>
    <source>
        <strain evidence="1 2">P4T</strain>
    </source>
</reference>
<proteinExistence type="predicted"/>
<dbReference type="Proteomes" id="UP001302349">
    <property type="component" value="Chromosome"/>
</dbReference>